<dbReference type="Proteomes" id="UP000253529">
    <property type="component" value="Unassembled WGS sequence"/>
</dbReference>
<dbReference type="RefSeq" id="WP_113893042.1">
    <property type="nucleotide sequence ID" value="NZ_QNRK01000046.1"/>
</dbReference>
<gene>
    <name evidence="2" type="ORF">DFR50_14626</name>
</gene>
<accession>A0A366EKZ4</accession>
<dbReference type="GO" id="GO:0006355">
    <property type="term" value="P:regulation of DNA-templated transcription"/>
    <property type="evidence" value="ECO:0007669"/>
    <property type="project" value="InterPro"/>
</dbReference>
<sequence>MPLQLTVRGLDPALVAALKRRAAEHGRSMEAEHREALREALTPGRKDFWSRADAIRSRTRWDGTSADLIREDRDR</sequence>
<comment type="caution">
    <text evidence="2">The sequence shown here is derived from an EMBL/GenBank/DDBJ whole genome shotgun (WGS) entry which is preliminary data.</text>
</comment>
<name>A0A366EKZ4_9HYPH</name>
<dbReference type="SUPFAM" id="SSF47598">
    <property type="entry name" value="Ribbon-helix-helix"/>
    <property type="match status" value="1"/>
</dbReference>
<evidence type="ECO:0000259" key="1">
    <source>
        <dbReference type="Pfam" id="PF22513"/>
    </source>
</evidence>
<proteinExistence type="predicted"/>
<dbReference type="OrthoDB" id="2389872at2"/>
<dbReference type="AlphaFoldDB" id="A0A366EKZ4"/>
<dbReference type="Gene3D" id="1.10.1220.10">
    <property type="entry name" value="Met repressor-like"/>
    <property type="match status" value="1"/>
</dbReference>
<organism evidence="2 3">
    <name type="scientific">Roseiarcus fermentans</name>
    <dbReference type="NCBI Taxonomy" id="1473586"/>
    <lineage>
        <taxon>Bacteria</taxon>
        <taxon>Pseudomonadati</taxon>
        <taxon>Pseudomonadota</taxon>
        <taxon>Alphaproteobacteria</taxon>
        <taxon>Hyphomicrobiales</taxon>
        <taxon>Roseiarcaceae</taxon>
        <taxon>Roseiarcus</taxon>
    </lineage>
</organism>
<dbReference type="EMBL" id="QNRK01000046">
    <property type="protein sequence ID" value="RBP03102.1"/>
    <property type="molecule type" value="Genomic_DNA"/>
</dbReference>
<keyword evidence="3" id="KW-1185">Reference proteome</keyword>
<reference evidence="2 3" key="1">
    <citation type="submission" date="2018-06" db="EMBL/GenBank/DDBJ databases">
        <title>Genomic Encyclopedia of Type Strains, Phase IV (KMG-IV): sequencing the most valuable type-strain genomes for metagenomic binning, comparative biology and taxonomic classification.</title>
        <authorList>
            <person name="Goeker M."/>
        </authorList>
    </citation>
    <scope>NUCLEOTIDE SEQUENCE [LARGE SCALE GENOMIC DNA]</scope>
    <source>
        <strain evidence="2 3">DSM 24875</strain>
    </source>
</reference>
<evidence type="ECO:0000313" key="2">
    <source>
        <dbReference type="EMBL" id="RBP03102.1"/>
    </source>
</evidence>
<evidence type="ECO:0000313" key="3">
    <source>
        <dbReference type="Proteomes" id="UP000253529"/>
    </source>
</evidence>
<dbReference type="InterPro" id="IPR013321">
    <property type="entry name" value="Arc_rbn_hlx_hlx"/>
</dbReference>
<dbReference type="InterPro" id="IPR053853">
    <property type="entry name" value="FitA-like_RHH"/>
</dbReference>
<dbReference type="InterPro" id="IPR010985">
    <property type="entry name" value="Ribbon_hlx_hlx"/>
</dbReference>
<feature type="domain" description="Antitoxin FitA-like ribbon-helix-helix" evidence="1">
    <location>
        <begin position="4"/>
        <end position="41"/>
    </location>
</feature>
<dbReference type="Pfam" id="PF22513">
    <property type="entry name" value="FitA-like_RHH"/>
    <property type="match status" value="1"/>
</dbReference>
<protein>
    <recommendedName>
        <fullName evidence="1">Antitoxin FitA-like ribbon-helix-helix domain-containing protein</fullName>
    </recommendedName>
</protein>